<dbReference type="STRING" id="679936.Sulac_1741"/>
<name>G8TZJ6_SULAD</name>
<dbReference type="AlphaFoldDB" id="G8TZJ6"/>
<dbReference type="EMBL" id="CP003179">
    <property type="protein sequence ID" value="AEW05236.1"/>
    <property type="molecule type" value="Genomic_DNA"/>
</dbReference>
<protein>
    <submittedName>
        <fullName evidence="2">Uncharacterized protein</fullName>
    </submittedName>
</protein>
<proteinExistence type="predicted"/>
<evidence type="ECO:0000313" key="2">
    <source>
        <dbReference type="EMBL" id="AEW05236.1"/>
    </source>
</evidence>
<dbReference type="PATRIC" id="fig|679936.5.peg.1806"/>
<keyword evidence="1" id="KW-1133">Transmembrane helix</keyword>
<reference evidence="2 3" key="2">
    <citation type="journal article" date="2012" name="Stand. Genomic Sci.">
        <title>Complete genome sequence of the moderately thermophilic mineral-sulfide-oxidizing firmicute Sulfobacillus acidophilus type strain (NAL(T)).</title>
        <authorList>
            <person name="Anderson I."/>
            <person name="Chertkov O."/>
            <person name="Chen A."/>
            <person name="Saunders E."/>
            <person name="Lapidus A."/>
            <person name="Nolan M."/>
            <person name="Lucas S."/>
            <person name="Hammon N."/>
            <person name="Deshpande S."/>
            <person name="Cheng J.F."/>
            <person name="Han C."/>
            <person name="Tapia R."/>
            <person name="Goodwin L.A."/>
            <person name="Pitluck S."/>
            <person name="Liolios K."/>
            <person name="Pagani I."/>
            <person name="Ivanova N."/>
            <person name="Mikhailova N."/>
            <person name="Pati A."/>
            <person name="Palaniappan K."/>
            <person name="Land M."/>
            <person name="Pan C."/>
            <person name="Rohde M."/>
            <person name="Pukall R."/>
            <person name="Goker M."/>
            <person name="Detter J.C."/>
            <person name="Woyke T."/>
            <person name="Bristow J."/>
            <person name="Eisen J.A."/>
            <person name="Markowitz V."/>
            <person name="Hugenholtz P."/>
            <person name="Kyrpides N.C."/>
            <person name="Klenk H.P."/>
            <person name="Mavromatis K."/>
        </authorList>
    </citation>
    <scope>NUCLEOTIDE SEQUENCE [LARGE SCALE GENOMIC DNA]</scope>
    <source>
        <strain evidence="3">ATCC 700253 / DSM 10332 / NAL</strain>
    </source>
</reference>
<dbReference type="HOGENOM" id="CLU_2829650_0_0_9"/>
<keyword evidence="3" id="KW-1185">Reference proteome</keyword>
<evidence type="ECO:0000256" key="1">
    <source>
        <dbReference type="SAM" id="Phobius"/>
    </source>
</evidence>
<evidence type="ECO:0000313" key="3">
    <source>
        <dbReference type="Proteomes" id="UP000005439"/>
    </source>
</evidence>
<reference evidence="3" key="1">
    <citation type="submission" date="2011-12" db="EMBL/GenBank/DDBJ databases">
        <title>The complete genome of chromosome of Sulfobacillus acidophilus DSM 10332.</title>
        <authorList>
            <person name="Lucas S."/>
            <person name="Han J."/>
            <person name="Lapidus A."/>
            <person name="Bruce D."/>
            <person name="Goodwin L."/>
            <person name="Pitluck S."/>
            <person name="Peters L."/>
            <person name="Kyrpides N."/>
            <person name="Mavromatis K."/>
            <person name="Ivanova N."/>
            <person name="Mikhailova N."/>
            <person name="Chertkov O."/>
            <person name="Saunders E."/>
            <person name="Detter J.C."/>
            <person name="Tapia R."/>
            <person name="Han C."/>
            <person name="Land M."/>
            <person name="Hauser L."/>
            <person name="Markowitz V."/>
            <person name="Cheng J.-F."/>
            <person name="Hugenholtz P."/>
            <person name="Woyke T."/>
            <person name="Wu D."/>
            <person name="Pukall R."/>
            <person name="Gehrich-Schroeter G."/>
            <person name="Schneider S."/>
            <person name="Klenk H.-P."/>
            <person name="Eisen J.A."/>
        </authorList>
    </citation>
    <scope>NUCLEOTIDE SEQUENCE [LARGE SCALE GENOMIC DNA]</scope>
    <source>
        <strain evidence="3">ATCC 700253 / DSM 10332 / NAL</strain>
    </source>
</reference>
<organism evidence="2 3">
    <name type="scientific">Sulfobacillus acidophilus (strain ATCC 700253 / DSM 10332 / NAL)</name>
    <dbReference type="NCBI Taxonomy" id="679936"/>
    <lineage>
        <taxon>Bacteria</taxon>
        <taxon>Bacillati</taxon>
        <taxon>Bacillota</taxon>
        <taxon>Clostridia</taxon>
        <taxon>Eubacteriales</taxon>
        <taxon>Clostridiales Family XVII. Incertae Sedis</taxon>
        <taxon>Sulfobacillus</taxon>
    </lineage>
</organism>
<sequence>MDRKRNMTEPPPITVLLDEQILTRQRIERLGQSRLSPEMRVLLWILRGYVFFMFGVVGWELWKTFH</sequence>
<accession>G8TZJ6</accession>
<dbReference type="Proteomes" id="UP000005439">
    <property type="component" value="Chromosome"/>
</dbReference>
<feature type="transmembrane region" description="Helical" evidence="1">
    <location>
        <begin position="41"/>
        <end position="62"/>
    </location>
</feature>
<gene>
    <name evidence="2" type="ordered locus">Sulac_1741</name>
</gene>
<keyword evidence="1" id="KW-0472">Membrane</keyword>
<dbReference type="KEGG" id="sap:Sulac_1741"/>
<keyword evidence="1" id="KW-0812">Transmembrane</keyword>